<dbReference type="Proteomes" id="UP001362999">
    <property type="component" value="Unassembled WGS sequence"/>
</dbReference>
<feature type="region of interest" description="Disordered" evidence="1">
    <location>
        <begin position="1"/>
        <end position="50"/>
    </location>
</feature>
<accession>A0AAW0A2K2</accession>
<proteinExistence type="predicted"/>
<evidence type="ECO:0000313" key="2">
    <source>
        <dbReference type="EMBL" id="KAK7000214.1"/>
    </source>
</evidence>
<comment type="caution">
    <text evidence="2">The sequence shown here is derived from an EMBL/GenBank/DDBJ whole genome shotgun (WGS) entry which is preliminary data.</text>
</comment>
<feature type="compositionally biased region" description="Basic and acidic residues" evidence="1">
    <location>
        <begin position="39"/>
        <end position="50"/>
    </location>
</feature>
<evidence type="ECO:0000256" key="1">
    <source>
        <dbReference type="SAM" id="MobiDB-lite"/>
    </source>
</evidence>
<organism evidence="2 3">
    <name type="scientific">Favolaschia claudopus</name>
    <dbReference type="NCBI Taxonomy" id="2862362"/>
    <lineage>
        <taxon>Eukaryota</taxon>
        <taxon>Fungi</taxon>
        <taxon>Dikarya</taxon>
        <taxon>Basidiomycota</taxon>
        <taxon>Agaricomycotina</taxon>
        <taxon>Agaricomycetes</taxon>
        <taxon>Agaricomycetidae</taxon>
        <taxon>Agaricales</taxon>
        <taxon>Marasmiineae</taxon>
        <taxon>Mycenaceae</taxon>
        <taxon>Favolaschia</taxon>
    </lineage>
</organism>
<keyword evidence="3" id="KW-1185">Reference proteome</keyword>
<name>A0AAW0A2K2_9AGAR</name>
<gene>
    <name evidence="2" type="ORF">R3P38DRAFT_2797482</name>
</gene>
<dbReference type="EMBL" id="JAWWNJ010000089">
    <property type="protein sequence ID" value="KAK7000214.1"/>
    <property type="molecule type" value="Genomic_DNA"/>
</dbReference>
<feature type="compositionally biased region" description="Polar residues" evidence="1">
    <location>
        <begin position="9"/>
        <end position="24"/>
    </location>
</feature>
<protein>
    <submittedName>
        <fullName evidence="2">Uncharacterized protein</fullName>
    </submittedName>
</protein>
<evidence type="ECO:0000313" key="3">
    <source>
        <dbReference type="Proteomes" id="UP001362999"/>
    </source>
</evidence>
<reference evidence="2 3" key="1">
    <citation type="journal article" date="2024" name="J Genomics">
        <title>Draft genome sequencing and assembly of Favolaschia claudopus CIRM-BRFM 2984 isolated from oak limbs.</title>
        <authorList>
            <person name="Navarro D."/>
            <person name="Drula E."/>
            <person name="Chaduli D."/>
            <person name="Cazenave R."/>
            <person name="Ahrendt S."/>
            <person name="Wang J."/>
            <person name="Lipzen A."/>
            <person name="Daum C."/>
            <person name="Barry K."/>
            <person name="Grigoriev I.V."/>
            <person name="Favel A."/>
            <person name="Rosso M.N."/>
            <person name="Martin F."/>
        </authorList>
    </citation>
    <scope>NUCLEOTIDE SEQUENCE [LARGE SCALE GENOMIC DNA]</scope>
    <source>
        <strain evidence="2 3">CIRM-BRFM 2984</strain>
    </source>
</reference>
<dbReference type="AlphaFoldDB" id="A0AAW0A2K2"/>
<sequence length="138" mass="15840">MRQPERPDASTSKSTPAASNSSGETSRRLKPAQLASMARYRERNQSTLREKARERMARRRARLAHDAEDQAMYREKARAADARYREGKAERLSTRQVDRRALTYIQKYGADSWLGREERRKKIADALKRAAPTCSTPS</sequence>